<dbReference type="GO" id="GO:0016020">
    <property type="term" value="C:membrane"/>
    <property type="evidence" value="ECO:0007669"/>
    <property type="project" value="UniProtKB-SubCell"/>
</dbReference>
<protein>
    <recommendedName>
        <fullName evidence="7">Major facilitator superfamily associated domain-containing protein</fullName>
    </recommendedName>
</protein>
<proteinExistence type="inferred from homology"/>
<evidence type="ECO:0000256" key="2">
    <source>
        <dbReference type="ARBA" id="ARBA00005241"/>
    </source>
</evidence>
<comment type="similarity">
    <text evidence="2">Belongs to the major facilitator superfamily. MFSD6 family.</text>
</comment>
<feature type="transmembrane region" description="Helical" evidence="6">
    <location>
        <begin position="243"/>
        <end position="262"/>
    </location>
</feature>
<evidence type="ECO:0000256" key="3">
    <source>
        <dbReference type="ARBA" id="ARBA00022692"/>
    </source>
</evidence>
<evidence type="ECO:0000256" key="1">
    <source>
        <dbReference type="ARBA" id="ARBA00004141"/>
    </source>
</evidence>
<dbReference type="PANTHER" id="PTHR16172">
    <property type="entry name" value="MAJOR FACILITATOR SUPERFAMILY DOMAIN-CONTAINING PROTEIN 6-LIKE"/>
    <property type="match status" value="1"/>
</dbReference>
<keyword evidence="3 6" id="KW-0812">Transmembrane</keyword>
<dbReference type="SUPFAM" id="SSF103473">
    <property type="entry name" value="MFS general substrate transporter"/>
    <property type="match status" value="1"/>
</dbReference>
<dbReference type="InterPro" id="IPR024989">
    <property type="entry name" value="MFS_assoc_dom"/>
</dbReference>
<evidence type="ECO:0000313" key="8">
    <source>
        <dbReference type="EMBL" id="GBO16336.1"/>
    </source>
</evidence>
<comment type="caution">
    <text evidence="8">The sequence shown here is derived from an EMBL/GenBank/DDBJ whole genome shotgun (WGS) entry which is preliminary data.</text>
</comment>
<evidence type="ECO:0000259" key="7">
    <source>
        <dbReference type="Pfam" id="PF12832"/>
    </source>
</evidence>
<name>A0A4Y2UX55_ARAVE</name>
<dbReference type="Gene3D" id="1.20.1250.20">
    <property type="entry name" value="MFS general substrate transporter like domains"/>
    <property type="match status" value="1"/>
</dbReference>
<dbReference type="InterPro" id="IPR051717">
    <property type="entry name" value="MFS_MFSD6"/>
</dbReference>
<dbReference type="OrthoDB" id="6470583at2759"/>
<dbReference type="EMBL" id="BGPR01040237">
    <property type="protein sequence ID" value="GBO16336.1"/>
    <property type="molecule type" value="Genomic_DNA"/>
</dbReference>
<feature type="domain" description="Major facilitator superfamily associated" evidence="7">
    <location>
        <begin position="3"/>
        <end position="310"/>
    </location>
</feature>
<evidence type="ECO:0000313" key="9">
    <source>
        <dbReference type="Proteomes" id="UP000499080"/>
    </source>
</evidence>
<dbReference type="AlphaFoldDB" id="A0A4Y2UX55"/>
<feature type="transmembrane region" description="Helical" evidence="6">
    <location>
        <begin position="30"/>
        <end position="47"/>
    </location>
</feature>
<feature type="transmembrane region" description="Helical" evidence="6">
    <location>
        <begin position="173"/>
        <end position="194"/>
    </location>
</feature>
<feature type="transmembrane region" description="Helical" evidence="6">
    <location>
        <begin position="214"/>
        <end position="231"/>
    </location>
</feature>
<accession>A0A4Y2UX55</accession>
<reference evidence="8 9" key="1">
    <citation type="journal article" date="2019" name="Sci. Rep.">
        <title>Orb-weaving spider Araneus ventricosus genome elucidates the spidroin gene catalogue.</title>
        <authorList>
            <person name="Kono N."/>
            <person name="Nakamura H."/>
            <person name="Ohtoshi R."/>
            <person name="Moran D.A.P."/>
            <person name="Shinohara A."/>
            <person name="Yoshida Y."/>
            <person name="Fujiwara M."/>
            <person name="Mori M."/>
            <person name="Tomita M."/>
            <person name="Arakawa K."/>
        </authorList>
    </citation>
    <scope>NUCLEOTIDE SEQUENCE [LARGE SCALE GENOMIC DNA]</scope>
</reference>
<evidence type="ECO:0000256" key="4">
    <source>
        <dbReference type="ARBA" id="ARBA00022989"/>
    </source>
</evidence>
<evidence type="ECO:0000256" key="5">
    <source>
        <dbReference type="ARBA" id="ARBA00023136"/>
    </source>
</evidence>
<sequence length="393" mass="44122">MVTISVAFQFIIGMISGMFADRIGRVKPFLFMHGSIFLVTLICFIVMPKIDGCDTKKITLHCIDERLTAQDSCQISQDTFHKDSCSLIDSENATHYDENENCPFVSLLLQMDFNIENYHKNEISGFCLYQVNFKNYSSKDIPPCEIQKCEAFHVVCSKKGISSDCLKSRSSWILVYGILVVLYNTSRTNIYRFFDIIAMDLSNQYNSDFGKQRLCSLLGLTVGPSLAGFISHKITSNESDKSYTPVFVCAAIFAALAFIPVWKVNPKFHKPAATVWKKSFEFVMNLEIILFLILLLTMGISFGFIIIYGNWAVNKSIGVRGGGDLFSTACSKASRISSIMFISGDLCGQWKNLKSEVCSWNSEEQGLFINDVVSILVHVHPSDAIGNETRQTR</sequence>
<dbReference type="PANTHER" id="PTHR16172:SF41">
    <property type="entry name" value="MAJOR FACILITATOR SUPERFAMILY DOMAIN-CONTAINING PROTEIN 6-LIKE"/>
    <property type="match status" value="1"/>
</dbReference>
<gene>
    <name evidence="8" type="ORF">AVEN_261906_1</name>
</gene>
<keyword evidence="4 6" id="KW-1133">Transmembrane helix</keyword>
<organism evidence="8 9">
    <name type="scientific">Araneus ventricosus</name>
    <name type="common">Orbweaver spider</name>
    <name type="synonym">Epeira ventricosa</name>
    <dbReference type="NCBI Taxonomy" id="182803"/>
    <lineage>
        <taxon>Eukaryota</taxon>
        <taxon>Metazoa</taxon>
        <taxon>Ecdysozoa</taxon>
        <taxon>Arthropoda</taxon>
        <taxon>Chelicerata</taxon>
        <taxon>Arachnida</taxon>
        <taxon>Araneae</taxon>
        <taxon>Araneomorphae</taxon>
        <taxon>Entelegynae</taxon>
        <taxon>Araneoidea</taxon>
        <taxon>Araneidae</taxon>
        <taxon>Araneus</taxon>
    </lineage>
</organism>
<evidence type="ECO:0000256" key="6">
    <source>
        <dbReference type="SAM" id="Phobius"/>
    </source>
</evidence>
<dbReference type="InterPro" id="IPR036259">
    <property type="entry name" value="MFS_trans_sf"/>
</dbReference>
<keyword evidence="5 6" id="KW-0472">Membrane</keyword>
<keyword evidence="9" id="KW-1185">Reference proteome</keyword>
<comment type="subcellular location">
    <subcellularLocation>
        <location evidence="1">Membrane</location>
        <topology evidence="1">Multi-pass membrane protein</topology>
    </subcellularLocation>
</comment>
<feature type="transmembrane region" description="Helical" evidence="6">
    <location>
        <begin position="282"/>
        <end position="308"/>
    </location>
</feature>
<dbReference type="Pfam" id="PF12832">
    <property type="entry name" value="MFS_1_like"/>
    <property type="match status" value="1"/>
</dbReference>
<dbReference type="Proteomes" id="UP000499080">
    <property type="component" value="Unassembled WGS sequence"/>
</dbReference>